<evidence type="ECO:0000256" key="3">
    <source>
        <dbReference type="SAM" id="SignalP"/>
    </source>
</evidence>
<feature type="compositionally biased region" description="Low complexity" evidence="1">
    <location>
        <begin position="413"/>
        <end position="430"/>
    </location>
</feature>
<feature type="transmembrane region" description="Helical" evidence="2">
    <location>
        <begin position="359"/>
        <end position="380"/>
    </location>
</feature>
<feature type="region of interest" description="Disordered" evidence="1">
    <location>
        <begin position="408"/>
        <end position="473"/>
    </location>
</feature>
<organism evidence="4 5">
    <name type="scientific">Promicromonospora sukumoe</name>
    <dbReference type="NCBI Taxonomy" id="88382"/>
    <lineage>
        <taxon>Bacteria</taxon>
        <taxon>Bacillati</taxon>
        <taxon>Actinomycetota</taxon>
        <taxon>Actinomycetes</taxon>
        <taxon>Micrococcales</taxon>
        <taxon>Promicromonosporaceae</taxon>
        <taxon>Promicromonospora</taxon>
    </lineage>
</organism>
<feature type="signal peptide" evidence="3">
    <location>
        <begin position="1"/>
        <end position="32"/>
    </location>
</feature>
<evidence type="ECO:0000313" key="5">
    <source>
        <dbReference type="Proteomes" id="UP000540568"/>
    </source>
</evidence>
<evidence type="ECO:0000256" key="2">
    <source>
        <dbReference type="SAM" id="Phobius"/>
    </source>
</evidence>
<dbReference type="Proteomes" id="UP000540568">
    <property type="component" value="Unassembled WGS sequence"/>
</dbReference>
<dbReference type="EMBL" id="JACGWV010000001">
    <property type="protein sequence ID" value="MBA8809039.1"/>
    <property type="molecule type" value="Genomic_DNA"/>
</dbReference>
<reference evidence="4 5" key="1">
    <citation type="submission" date="2020-07" db="EMBL/GenBank/DDBJ databases">
        <title>Sequencing the genomes of 1000 actinobacteria strains.</title>
        <authorList>
            <person name="Klenk H.-P."/>
        </authorList>
    </citation>
    <scope>NUCLEOTIDE SEQUENCE [LARGE SCALE GENOMIC DNA]</scope>
    <source>
        <strain evidence="4 5">DSM 44121</strain>
    </source>
</reference>
<evidence type="ECO:0008006" key="6">
    <source>
        <dbReference type="Google" id="ProtNLM"/>
    </source>
</evidence>
<sequence>MSVSVVRTTTRRAARCSAVLAALVVTLGTAVAGPSAAAAQAAAPMVVPAAVPAAPPAAVPAAVSAAAPTDDVTWGVRTATNEQGTERENFRYTVDPGAKVSDELIVTNHGEGTLMLDVYAADGYTTTTGQLDVLTRDDGNAAADEAGSDDASSDGAASDEAASDETGSVNVGAWLDPAVGQVRLAPGKSADIPFTLQVPDDATPGDYAGAILTSRTVTADEAGLDYETRSGIRVYLRVAGDLEPSLTVTDADVEYHQTLNPFGAGDATVTYMVRNDGNVRLAADQEVSVAGPFGWLAAQGTADGLPELLPGESWPVSVPVEGVVPLFWLGADIRLVAQLPDVAGATPGVAPVEAHTSGWAVPWLLIAVAVLLVGGVFLIVHRRRTRGQREDARVQAAVAKALAEREAAGTGAGATPDGAGAAAELAQAEPSRAESSEAELNEAESGKAGLAEAEPNQAEPTQAGPTPSGAVAP</sequence>
<dbReference type="RefSeq" id="WP_182617566.1">
    <property type="nucleotide sequence ID" value="NZ_JACGWV010000001.1"/>
</dbReference>
<dbReference type="AlphaFoldDB" id="A0A7W3PEZ1"/>
<gene>
    <name evidence="4" type="ORF">FHX71_002981</name>
</gene>
<proteinExistence type="predicted"/>
<evidence type="ECO:0000313" key="4">
    <source>
        <dbReference type="EMBL" id="MBA8809039.1"/>
    </source>
</evidence>
<keyword evidence="5" id="KW-1185">Reference proteome</keyword>
<evidence type="ECO:0000256" key="1">
    <source>
        <dbReference type="SAM" id="MobiDB-lite"/>
    </source>
</evidence>
<accession>A0A7W3PEZ1</accession>
<keyword evidence="3" id="KW-0732">Signal</keyword>
<comment type="caution">
    <text evidence="4">The sequence shown here is derived from an EMBL/GenBank/DDBJ whole genome shotgun (WGS) entry which is preliminary data.</text>
</comment>
<feature type="chain" id="PRO_5039037007" description="DUF916 domain-containing protein" evidence="3">
    <location>
        <begin position="33"/>
        <end position="473"/>
    </location>
</feature>
<keyword evidence="2" id="KW-0812">Transmembrane</keyword>
<protein>
    <recommendedName>
        <fullName evidence="6">DUF916 domain-containing protein</fullName>
    </recommendedName>
</protein>
<keyword evidence="2" id="KW-0472">Membrane</keyword>
<feature type="region of interest" description="Disordered" evidence="1">
    <location>
        <begin position="140"/>
        <end position="168"/>
    </location>
</feature>
<keyword evidence="2" id="KW-1133">Transmembrane helix</keyword>
<name>A0A7W3PEZ1_9MICO</name>